<evidence type="ECO:0000256" key="1">
    <source>
        <dbReference type="ARBA" id="ARBA00005056"/>
    </source>
</evidence>
<dbReference type="NCBIfam" id="NF004976">
    <property type="entry name" value="PRK06349.1"/>
    <property type="match status" value="1"/>
</dbReference>
<dbReference type="Pfam" id="PF03447">
    <property type="entry name" value="NAD_binding_3"/>
    <property type="match status" value="1"/>
</dbReference>
<comment type="catalytic activity">
    <reaction evidence="10">
        <text>L-homoserine + NADP(+) = L-aspartate 4-semialdehyde + NADPH + H(+)</text>
        <dbReference type="Rhea" id="RHEA:15761"/>
        <dbReference type="ChEBI" id="CHEBI:15378"/>
        <dbReference type="ChEBI" id="CHEBI:57476"/>
        <dbReference type="ChEBI" id="CHEBI:57783"/>
        <dbReference type="ChEBI" id="CHEBI:58349"/>
        <dbReference type="ChEBI" id="CHEBI:537519"/>
        <dbReference type="EC" id="1.1.1.3"/>
    </reaction>
</comment>
<keyword evidence="15" id="KW-1185">Reference proteome</keyword>
<evidence type="ECO:0000256" key="6">
    <source>
        <dbReference type="ARBA" id="ARBA00022605"/>
    </source>
</evidence>
<keyword evidence="6 10" id="KW-0028">Amino-acid biosynthesis</keyword>
<evidence type="ECO:0000256" key="11">
    <source>
        <dbReference type="RuleBase" id="RU004171"/>
    </source>
</evidence>
<keyword evidence="10" id="KW-0521">NADP</keyword>
<dbReference type="Gene3D" id="3.40.50.720">
    <property type="entry name" value="NAD(P)-binding Rossmann-like Domain"/>
    <property type="match status" value="1"/>
</dbReference>
<keyword evidence="7 10" id="KW-0791">Threonine biosynthesis</keyword>
<reference evidence="15" key="1">
    <citation type="journal article" date="2018" name="MSphere">
        <title>Fusobacterium Genomics Using MinION and Illumina Sequencing Enables Genome Completion and Correction.</title>
        <authorList>
            <person name="Todd S.M."/>
            <person name="Settlage R.E."/>
            <person name="Lahmers K.K."/>
            <person name="Slade D.J."/>
        </authorList>
    </citation>
    <scope>NUCLEOTIDE SEQUENCE [LARGE SCALE GENOMIC DNA]</scope>
    <source>
        <strain evidence="15">ATCC 27725</strain>
    </source>
</reference>
<evidence type="ECO:0000313" key="14">
    <source>
        <dbReference type="EMBL" id="AVQ31962.1"/>
    </source>
</evidence>
<evidence type="ECO:0000256" key="5">
    <source>
        <dbReference type="ARBA" id="ARBA00013376"/>
    </source>
</evidence>
<dbReference type="SUPFAM" id="SSF55347">
    <property type="entry name" value="Glyceraldehyde-3-phosphate dehydrogenase-like, C-terminal domain"/>
    <property type="match status" value="1"/>
</dbReference>
<dbReference type="GeneID" id="77468780"/>
<dbReference type="Proteomes" id="UP000241238">
    <property type="component" value="Chromosome"/>
</dbReference>
<evidence type="ECO:0000256" key="7">
    <source>
        <dbReference type="ARBA" id="ARBA00022697"/>
    </source>
</evidence>
<dbReference type="Gene3D" id="3.30.70.260">
    <property type="match status" value="1"/>
</dbReference>
<dbReference type="PANTHER" id="PTHR43331">
    <property type="entry name" value="HOMOSERINE DEHYDROGENASE"/>
    <property type="match status" value="1"/>
</dbReference>
<organism evidence="14 15">
    <name type="scientific">Fusobacterium varium ATCC 27725</name>
    <dbReference type="NCBI Taxonomy" id="469618"/>
    <lineage>
        <taxon>Bacteria</taxon>
        <taxon>Fusobacteriati</taxon>
        <taxon>Fusobacteriota</taxon>
        <taxon>Fusobacteriia</taxon>
        <taxon>Fusobacteriales</taxon>
        <taxon>Fusobacteriaceae</taxon>
        <taxon>Fusobacterium</taxon>
    </lineage>
</organism>
<evidence type="ECO:0000259" key="13">
    <source>
        <dbReference type="Pfam" id="PF03447"/>
    </source>
</evidence>
<evidence type="ECO:0000256" key="9">
    <source>
        <dbReference type="ARBA" id="ARBA00023167"/>
    </source>
</evidence>
<evidence type="ECO:0000313" key="15">
    <source>
        <dbReference type="Proteomes" id="UP000241238"/>
    </source>
</evidence>
<comment type="similarity">
    <text evidence="3 11">Belongs to the homoserine dehydrogenase family.</text>
</comment>
<dbReference type="InterPro" id="IPR001342">
    <property type="entry name" value="HDH_cat"/>
</dbReference>
<dbReference type="EC" id="1.1.1.3" evidence="4 10"/>
<dbReference type="EMBL" id="CP028103">
    <property type="protein sequence ID" value="AVQ31962.1"/>
    <property type="molecule type" value="Genomic_DNA"/>
</dbReference>
<sequence length="390" mass="43939">MKIGLLGFGTVGSGVYEIVKSSPTCFFNDIEIKKILVKDEKDKVMDIITTDAEEILNDKDIDLVVEVMGGIHPAYEYIMKSLKSKKSVVTANKAVVAAYLKEFTKTAYENGVSFEYEASVCGGIPWIKSLEKAKRIDEINEVYGIFNGTSNFILDNMAKKGYEFQEILKMAQEKGYAESDPSADIDGIDIMRKLLITSSLAFECEIPEKEIDVFGIRNIQKGDIEYFNSIDCTVKLIAKGKKSENRYCASVEPVLFKNDRIEAAVPQNFNIGTICGKTIGELKFYGQGAGKLPTGNAIVQDIIDIMEAKGNLIERKFEKNLIKDSSLISGKYYIRINDKEFEKDNSNIIEKKLEYSGNTIYITKEIDCRTMKQAAEKYLKKDIFYARFEN</sequence>
<dbReference type="InterPro" id="IPR005106">
    <property type="entry name" value="Asp/hSer_DH_NAD-bd"/>
</dbReference>
<accession>A0ABM6U6L3</accession>
<feature type="domain" description="Aspartate/homoserine dehydrogenase NAD-binding" evidence="13">
    <location>
        <begin position="7"/>
        <end position="117"/>
    </location>
</feature>
<dbReference type="PANTHER" id="PTHR43331:SF1">
    <property type="entry name" value="HOMOSERINE DEHYDROGENASE"/>
    <property type="match status" value="1"/>
</dbReference>
<name>A0ABM6U6L3_FUSVA</name>
<dbReference type="SUPFAM" id="SSF51735">
    <property type="entry name" value="NAD(P)-binding Rossmann-fold domains"/>
    <property type="match status" value="1"/>
</dbReference>
<keyword evidence="9 10" id="KW-0486">Methionine biosynthesis</keyword>
<dbReference type="InterPro" id="IPR036291">
    <property type="entry name" value="NAD(P)-bd_dom_sf"/>
</dbReference>
<proteinExistence type="inferred from homology"/>
<evidence type="ECO:0000256" key="10">
    <source>
        <dbReference type="RuleBase" id="RU000579"/>
    </source>
</evidence>
<gene>
    <name evidence="14" type="ORF">C4N18_12310</name>
</gene>
<comment type="pathway">
    <text evidence="1 10">Amino-acid biosynthesis; L-threonine biosynthesis; L-threonine from L-aspartate: step 3/5.</text>
</comment>
<evidence type="ECO:0000259" key="12">
    <source>
        <dbReference type="Pfam" id="PF00742"/>
    </source>
</evidence>
<dbReference type="Gene3D" id="3.30.360.10">
    <property type="entry name" value="Dihydrodipicolinate Reductase, domain 2"/>
    <property type="match status" value="1"/>
</dbReference>
<protein>
    <recommendedName>
        <fullName evidence="5 10">Homoserine dehydrogenase</fullName>
        <ecNumber evidence="4 10">1.1.1.3</ecNumber>
    </recommendedName>
</protein>
<feature type="domain" description="Homoserine dehydrogenase catalytic" evidence="12">
    <location>
        <begin position="125"/>
        <end position="303"/>
    </location>
</feature>
<dbReference type="RefSeq" id="WP_005948328.1">
    <property type="nucleotide sequence ID" value="NZ_CP028103.1"/>
</dbReference>
<evidence type="ECO:0000256" key="8">
    <source>
        <dbReference type="ARBA" id="ARBA00023002"/>
    </source>
</evidence>
<evidence type="ECO:0000256" key="2">
    <source>
        <dbReference type="ARBA" id="ARBA00005062"/>
    </source>
</evidence>
<evidence type="ECO:0000256" key="3">
    <source>
        <dbReference type="ARBA" id="ARBA00006753"/>
    </source>
</evidence>
<evidence type="ECO:0000256" key="4">
    <source>
        <dbReference type="ARBA" id="ARBA00013213"/>
    </source>
</evidence>
<comment type="pathway">
    <text evidence="2 10">Amino-acid biosynthesis; L-methionine biosynthesis via de novo pathway; L-homoserine from L-aspartate: step 3/3.</text>
</comment>
<dbReference type="Pfam" id="PF00742">
    <property type="entry name" value="Homoserine_dh"/>
    <property type="match status" value="1"/>
</dbReference>
<keyword evidence="8 10" id="KW-0560">Oxidoreductase</keyword>
<dbReference type="InterPro" id="IPR019811">
    <property type="entry name" value="HDH_CS"/>
</dbReference>
<dbReference type="PROSITE" id="PS01042">
    <property type="entry name" value="HOMOSER_DHGENASE"/>
    <property type="match status" value="1"/>
</dbReference>